<protein>
    <submittedName>
        <fullName evidence="10">Na+/H+-dicarboxylate symporter</fullName>
    </submittedName>
</protein>
<evidence type="ECO:0000256" key="1">
    <source>
        <dbReference type="ARBA" id="ARBA00004651"/>
    </source>
</evidence>
<keyword evidence="4 9" id="KW-0812">Transmembrane</keyword>
<dbReference type="STRING" id="1436961.SAMN05421739_1158"/>
<keyword evidence="3" id="KW-1003">Cell membrane</keyword>
<evidence type="ECO:0000256" key="8">
    <source>
        <dbReference type="ARBA" id="ARBA00023180"/>
    </source>
</evidence>
<feature type="transmembrane region" description="Helical" evidence="9">
    <location>
        <begin position="187"/>
        <end position="212"/>
    </location>
</feature>
<sequence>MALGVAWGMMSSSLGLNSFTTDWIGPFGTIFINMLKLIAVPLVLVSLVTGVSSLSDISRLSRIGTKTIGTYLATTVLAVVLGLVLVNIFEPGKAFSPEKREEFKQQYAGTASAKSSDAAALEQQGPLQPLVDIVPENLFLAMTSNGSMLQVIFFALLFGIALILIPPDKAQPVNDFFEGVNMAILKIVDIIMMTAPYGVFALLAGLVVDFAGNDPGAALELLMVLGYYCIVVAIGLALMILVVYPALVVTVGRTKYAHFIRGIFPAQMLAFSTSSSAATLPATMECSEKNLGINKEITSFVLPLGATINMDGTSLYQSVAAVFIAQAYGIELDLTAQLGIVMTATLASIGSAAVPGAGIVMLVIVLQQAGIPIEGIALILAPDRLLDMLRTTVNVTGDATVAMMVARTEGQLHPPTEITVK</sequence>
<keyword evidence="6 9" id="KW-1133">Transmembrane helix</keyword>
<dbReference type="PANTHER" id="PTHR11958">
    <property type="entry name" value="SODIUM/DICARBOXYLATE SYMPORTER-RELATED"/>
    <property type="match status" value="1"/>
</dbReference>
<feature type="transmembrane region" description="Helical" evidence="9">
    <location>
        <begin position="147"/>
        <end position="166"/>
    </location>
</feature>
<evidence type="ECO:0000256" key="3">
    <source>
        <dbReference type="ARBA" id="ARBA00022475"/>
    </source>
</evidence>
<keyword evidence="11" id="KW-1185">Reference proteome</keyword>
<keyword evidence="7 9" id="KW-0472">Membrane</keyword>
<dbReference type="PROSITE" id="PS00714">
    <property type="entry name" value="NA_DICARBOXYL_SYMP_2"/>
    <property type="match status" value="1"/>
</dbReference>
<dbReference type="GO" id="GO:0015293">
    <property type="term" value="F:symporter activity"/>
    <property type="evidence" value="ECO:0007669"/>
    <property type="project" value="UniProtKB-KW"/>
</dbReference>
<dbReference type="Gene3D" id="1.10.3860.10">
    <property type="entry name" value="Sodium:dicarboxylate symporter"/>
    <property type="match status" value="1"/>
</dbReference>
<dbReference type="InterPro" id="IPR050746">
    <property type="entry name" value="DAACS"/>
</dbReference>
<dbReference type="EMBL" id="FOOT01000015">
    <property type="protein sequence ID" value="SFH38130.1"/>
    <property type="molecule type" value="Genomic_DNA"/>
</dbReference>
<dbReference type="GO" id="GO:0005886">
    <property type="term" value="C:plasma membrane"/>
    <property type="evidence" value="ECO:0007669"/>
    <property type="project" value="UniProtKB-SubCell"/>
</dbReference>
<evidence type="ECO:0000256" key="9">
    <source>
        <dbReference type="SAM" id="Phobius"/>
    </source>
</evidence>
<evidence type="ECO:0000313" key="10">
    <source>
        <dbReference type="EMBL" id="SFH38130.1"/>
    </source>
</evidence>
<dbReference type="SUPFAM" id="SSF118215">
    <property type="entry name" value="Proton glutamate symport protein"/>
    <property type="match status" value="1"/>
</dbReference>
<dbReference type="GO" id="GO:0006835">
    <property type="term" value="P:dicarboxylic acid transport"/>
    <property type="evidence" value="ECO:0007669"/>
    <property type="project" value="UniProtKB-ARBA"/>
</dbReference>
<organism evidence="10 11">
    <name type="scientific">Pontibacter chinhatensis</name>
    <dbReference type="NCBI Taxonomy" id="1436961"/>
    <lineage>
        <taxon>Bacteria</taxon>
        <taxon>Pseudomonadati</taxon>
        <taxon>Bacteroidota</taxon>
        <taxon>Cytophagia</taxon>
        <taxon>Cytophagales</taxon>
        <taxon>Hymenobacteraceae</taxon>
        <taxon>Pontibacter</taxon>
    </lineage>
</organism>
<proteinExistence type="predicted"/>
<evidence type="ECO:0000256" key="5">
    <source>
        <dbReference type="ARBA" id="ARBA00022847"/>
    </source>
</evidence>
<feature type="transmembrane region" description="Helical" evidence="9">
    <location>
        <begin position="68"/>
        <end position="89"/>
    </location>
</feature>
<evidence type="ECO:0000256" key="6">
    <source>
        <dbReference type="ARBA" id="ARBA00022989"/>
    </source>
</evidence>
<dbReference type="InterPro" id="IPR036458">
    <property type="entry name" value="Na:dicarbo_symporter_sf"/>
</dbReference>
<reference evidence="11" key="1">
    <citation type="submission" date="2016-10" db="EMBL/GenBank/DDBJ databases">
        <authorList>
            <person name="Varghese N."/>
            <person name="Submissions S."/>
        </authorList>
    </citation>
    <scope>NUCLEOTIDE SEQUENCE [LARGE SCALE GENOMIC DNA]</scope>
    <source>
        <strain evidence="11">LP51</strain>
    </source>
</reference>
<accession>A0A1I2ZK90</accession>
<dbReference type="PRINTS" id="PR00173">
    <property type="entry name" value="EDTRNSPORT"/>
</dbReference>
<dbReference type="GO" id="GO:1902475">
    <property type="term" value="P:L-alpha-amino acid transmembrane transport"/>
    <property type="evidence" value="ECO:0007669"/>
    <property type="project" value="UniProtKB-ARBA"/>
</dbReference>
<feature type="transmembrane region" description="Helical" evidence="9">
    <location>
        <begin position="224"/>
        <end position="251"/>
    </location>
</feature>
<evidence type="ECO:0000256" key="4">
    <source>
        <dbReference type="ARBA" id="ARBA00022692"/>
    </source>
</evidence>
<dbReference type="Proteomes" id="UP000198724">
    <property type="component" value="Unassembled WGS sequence"/>
</dbReference>
<dbReference type="PANTHER" id="PTHR11958:SF63">
    <property type="entry name" value="AMINO ACID TRANSPORTER"/>
    <property type="match status" value="1"/>
</dbReference>
<keyword evidence="2" id="KW-0813">Transport</keyword>
<evidence type="ECO:0000313" key="11">
    <source>
        <dbReference type="Proteomes" id="UP000198724"/>
    </source>
</evidence>
<dbReference type="InterPro" id="IPR001991">
    <property type="entry name" value="Na-dicarboxylate_symporter"/>
</dbReference>
<dbReference type="AlphaFoldDB" id="A0A1I2ZK90"/>
<evidence type="ECO:0000256" key="7">
    <source>
        <dbReference type="ARBA" id="ARBA00023136"/>
    </source>
</evidence>
<gene>
    <name evidence="10" type="ORF">SAMN05421739_1158</name>
</gene>
<evidence type="ECO:0000256" key="2">
    <source>
        <dbReference type="ARBA" id="ARBA00022448"/>
    </source>
</evidence>
<keyword evidence="5" id="KW-0769">Symport</keyword>
<comment type="subcellular location">
    <subcellularLocation>
        <location evidence="1">Cell membrane</location>
        <topology evidence="1">Multi-pass membrane protein</topology>
    </subcellularLocation>
</comment>
<feature type="transmembrane region" description="Helical" evidence="9">
    <location>
        <begin position="23"/>
        <end position="48"/>
    </location>
</feature>
<dbReference type="Pfam" id="PF00375">
    <property type="entry name" value="SDF"/>
    <property type="match status" value="1"/>
</dbReference>
<dbReference type="FunFam" id="1.10.3860.10:FF:000001">
    <property type="entry name" value="C4-dicarboxylate transport protein"/>
    <property type="match status" value="1"/>
</dbReference>
<dbReference type="InterPro" id="IPR018107">
    <property type="entry name" value="Na-dicarboxylate_symporter_CS"/>
</dbReference>
<keyword evidence="8" id="KW-0325">Glycoprotein</keyword>
<name>A0A1I2ZK90_9BACT</name>